<dbReference type="Proteomes" id="UP001176940">
    <property type="component" value="Unassembled WGS sequence"/>
</dbReference>
<evidence type="ECO:0000313" key="8">
    <source>
        <dbReference type="EMBL" id="CAJ0922055.1"/>
    </source>
</evidence>
<dbReference type="CDD" id="cd08330">
    <property type="entry name" value="CARD_ASC_NALP1"/>
    <property type="match status" value="1"/>
</dbReference>
<comment type="subcellular location">
    <subcellularLocation>
        <location evidence="1">Cytoplasm</location>
        <location evidence="1">Cytosol</location>
    </subcellularLocation>
</comment>
<comment type="caution">
    <text evidence="8">The sequence shown here is derived from an EMBL/GenBank/DDBJ whole genome shotgun (WGS) entry which is preliminary data.</text>
</comment>
<evidence type="ECO:0000256" key="3">
    <source>
        <dbReference type="ARBA" id="ARBA00022588"/>
    </source>
</evidence>
<dbReference type="Gene3D" id="1.10.533.10">
    <property type="entry name" value="Death Domain, Fas"/>
    <property type="match status" value="1"/>
</dbReference>
<feature type="domain" description="FIIND" evidence="7">
    <location>
        <begin position="1"/>
        <end position="193"/>
    </location>
</feature>
<evidence type="ECO:0000256" key="2">
    <source>
        <dbReference type="ARBA" id="ARBA00022490"/>
    </source>
</evidence>
<keyword evidence="9" id="KW-1185">Reference proteome</keyword>
<dbReference type="PANTHER" id="PTHR46985">
    <property type="entry name" value="NACHT, LRR AND PYD DOMAINS-CONTAINING PROTEIN 1"/>
    <property type="match status" value="1"/>
</dbReference>
<evidence type="ECO:0000256" key="4">
    <source>
        <dbReference type="ARBA" id="ARBA00022859"/>
    </source>
</evidence>
<protein>
    <submittedName>
        <fullName evidence="8">Uncharacterized protein</fullName>
    </submittedName>
</protein>
<dbReference type="InterPro" id="IPR001315">
    <property type="entry name" value="CARD"/>
</dbReference>
<dbReference type="PROSITE" id="PS50209">
    <property type="entry name" value="CARD"/>
    <property type="match status" value="1"/>
</dbReference>
<dbReference type="PROSITE" id="PS51830">
    <property type="entry name" value="FIIND"/>
    <property type="match status" value="1"/>
</dbReference>
<dbReference type="Pfam" id="PF23679">
    <property type="entry name" value="UPA-FIIND"/>
    <property type="match status" value="1"/>
</dbReference>
<proteinExistence type="predicted"/>
<dbReference type="InterPro" id="IPR011029">
    <property type="entry name" value="DEATH-like_dom_sf"/>
</dbReference>
<reference evidence="8" key="1">
    <citation type="submission" date="2023-07" db="EMBL/GenBank/DDBJ databases">
        <authorList>
            <person name="Stuckert A."/>
        </authorList>
    </citation>
    <scope>NUCLEOTIDE SEQUENCE</scope>
</reference>
<organism evidence="8 9">
    <name type="scientific">Ranitomeya imitator</name>
    <name type="common">mimic poison frog</name>
    <dbReference type="NCBI Taxonomy" id="111125"/>
    <lineage>
        <taxon>Eukaryota</taxon>
        <taxon>Metazoa</taxon>
        <taxon>Chordata</taxon>
        <taxon>Craniata</taxon>
        <taxon>Vertebrata</taxon>
        <taxon>Euteleostomi</taxon>
        <taxon>Amphibia</taxon>
        <taxon>Batrachia</taxon>
        <taxon>Anura</taxon>
        <taxon>Neobatrachia</taxon>
        <taxon>Hyloidea</taxon>
        <taxon>Dendrobatidae</taxon>
        <taxon>Dendrobatinae</taxon>
        <taxon>Ranitomeya</taxon>
    </lineage>
</organism>
<name>A0ABN9KVY9_9NEOB</name>
<dbReference type="InterPro" id="IPR051249">
    <property type="entry name" value="NLRP_Inflammasome"/>
</dbReference>
<sequence length="283" mass="32783">MIKIGHLKDGKVSLRIPSSVGPSYVVLEHPTFSCVAPIGEYVTSIWRRKKPYPFNGKIVLYARVLCADNDKLKEFRIHLYLIPADRHKLETLDDWKELQGFKNINKPGAINNVFTKTNYIISGKPTANIWPKILQFTTHKEIEDYPFSEINISHSAEEISLNVKTEKSPESELLWKGLLTRADIEELSGEAAQRDAAEHFIDKHRTDLIQKVRHVEPVLDELRRQNLLSEEACSVVRSKPTSQEKMREIFRSVDGWSRRDKDKFYQAVRLHHKTTIKEIGREK</sequence>
<dbReference type="Pfam" id="PF00619">
    <property type="entry name" value="CARD"/>
    <property type="match status" value="1"/>
</dbReference>
<evidence type="ECO:0000259" key="6">
    <source>
        <dbReference type="PROSITE" id="PS50209"/>
    </source>
</evidence>
<dbReference type="EMBL" id="CAUEEQ010002202">
    <property type="protein sequence ID" value="CAJ0922055.1"/>
    <property type="molecule type" value="Genomic_DNA"/>
</dbReference>
<evidence type="ECO:0000259" key="7">
    <source>
        <dbReference type="PROSITE" id="PS51830"/>
    </source>
</evidence>
<keyword evidence="5" id="KW-0395">Inflammatory response</keyword>
<keyword evidence="4" id="KW-0391">Immunity</keyword>
<feature type="domain" description="CARD" evidence="6">
    <location>
        <begin position="193"/>
        <end position="283"/>
    </location>
</feature>
<evidence type="ECO:0000256" key="1">
    <source>
        <dbReference type="ARBA" id="ARBA00004514"/>
    </source>
</evidence>
<evidence type="ECO:0000313" key="9">
    <source>
        <dbReference type="Proteomes" id="UP001176940"/>
    </source>
</evidence>
<dbReference type="InterPro" id="IPR033516">
    <property type="entry name" value="CARD8/ASC/NALP1_CARD"/>
</dbReference>
<dbReference type="PANTHER" id="PTHR46985:SF4">
    <property type="entry name" value="CASPASE RECRUITMENT DOMAIN-CONTAINING PROTEIN 8"/>
    <property type="match status" value="1"/>
</dbReference>
<dbReference type="SUPFAM" id="SSF47986">
    <property type="entry name" value="DEATH domain"/>
    <property type="match status" value="1"/>
</dbReference>
<dbReference type="InterPro" id="IPR025307">
    <property type="entry name" value="FIIND_dom"/>
</dbReference>
<accession>A0ABN9KVY9</accession>
<keyword evidence="2" id="KW-0963">Cytoplasm</keyword>
<keyword evidence="3" id="KW-0399">Innate immunity</keyword>
<evidence type="ECO:0000256" key="5">
    <source>
        <dbReference type="ARBA" id="ARBA00023198"/>
    </source>
</evidence>
<gene>
    <name evidence="8" type="ORF">RIMI_LOCUS1667584</name>
</gene>